<dbReference type="InterPro" id="IPR007730">
    <property type="entry name" value="SPOR-like_dom"/>
</dbReference>
<dbReference type="InterPro" id="IPR036680">
    <property type="entry name" value="SPOR-like_sf"/>
</dbReference>
<dbReference type="InterPro" id="IPR040495">
    <property type="entry name" value="HU-CCDC81_bac_1"/>
</dbReference>
<dbReference type="Proteomes" id="UP000256373">
    <property type="component" value="Unassembled WGS sequence"/>
</dbReference>
<evidence type="ECO:0000313" key="4">
    <source>
        <dbReference type="Proteomes" id="UP000256373"/>
    </source>
</evidence>
<evidence type="ECO:0000256" key="1">
    <source>
        <dbReference type="SAM" id="Phobius"/>
    </source>
</evidence>
<organism evidence="3 4">
    <name type="scientific">Dyadobacter luteus</name>
    <dbReference type="NCBI Taxonomy" id="2259619"/>
    <lineage>
        <taxon>Bacteria</taxon>
        <taxon>Pseudomonadati</taxon>
        <taxon>Bacteroidota</taxon>
        <taxon>Cytophagia</taxon>
        <taxon>Cytophagales</taxon>
        <taxon>Spirosomataceae</taxon>
        <taxon>Dyadobacter</taxon>
    </lineage>
</organism>
<feature type="domain" description="SPOR" evidence="2">
    <location>
        <begin position="277"/>
        <end position="356"/>
    </location>
</feature>
<dbReference type="InterPro" id="IPR041268">
    <property type="entry name" value="HU-CCDC81_bac_2"/>
</dbReference>
<protein>
    <submittedName>
        <fullName evidence="3">SPOR domain-containing protein</fullName>
    </submittedName>
</protein>
<dbReference type="EMBL" id="QNUL01000001">
    <property type="protein sequence ID" value="REA64061.1"/>
    <property type="molecule type" value="Genomic_DNA"/>
</dbReference>
<dbReference type="PROSITE" id="PS51724">
    <property type="entry name" value="SPOR"/>
    <property type="match status" value="1"/>
</dbReference>
<dbReference type="AlphaFoldDB" id="A0A3D8YJ82"/>
<evidence type="ECO:0000259" key="2">
    <source>
        <dbReference type="PROSITE" id="PS51724"/>
    </source>
</evidence>
<gene>
    <name evidence="3" type="ORF">DSL64_00405</name>
</gene>
<dbReference type="OrthoDB" id="653949at2"/>
<dbReference type="Pfam" id="PF05036">
    <property type="entry name" value="SPOR"/>
    <property type="match status" value="1"/>
</dbReference>
<dbReference type="Pfam" id="PF18175">
    <property type="entry name" value="HU-CCDC81_bac_2"/>
    <property type="match status" value="1"/>
</dbReference>
<sequence length="357" mass="39279">MTAVETVIKKLVSDYEFVIIPGFGALLSRQVPAVYDQNSGIFAPPVKKLAFNEFLKLDDGFLANYISREENISHSEAIARIKEYTENLKSTLVTKGQTVIEGIGHFNKNVEGKLVFEPNVINCFKDEWYGFSKVAVKMIERPEPVKVETVQVAEEEHHVEVLELDSRKVRSVNWVRWASAAMLAGLMVYVSFFLVTSNSGNNKSTLNPFDFSAEKEETILVDPVQKEEEIVEVAPIVGETVTEEKKADSISVVAEPVVVTPVPAAAPAVTTPAPEPVTEQKKFYLIAGAFNGMKRATVLKEDLQGKGFKDAIVLPAGKHSKKFTVAVQGFDAENEAYAASGKLKSVIGEPGWVLKMK</sequence>
<keyword evidence="1" id="KW-0812">Transmembrane</keyword>
<dbReference type="Gene3D" id="3.30.70.1070">
    <property type="entry name" value="Sporulation related repeat"/>
    <property type="match status" value="1"/>
</dbReference>
<dbReference type="Pfam" id="PF18174">
    <property type="entry name" value="HU-CCDC81_bac_1"/>
    <property type="match status" value="1"/>
</dbReference>
<evidence type="ECO:0000313" key="3">
    <source>
        <dbReference type="EMBL" id="REA64061.1"/>
    </source>
</evidence>
<dbReference type="SUPFAM" id="SSF110997">
    <property type="entry name" value="Sporulation related repeat"/>
    <property type="match status" value="1"/>
</dbReference>
<keyword evidence="1" id="KW-1133">Transmembrane helix</keyword>
<feature type="transmembrane region" description="Helical" evidence="1">
    <location>
        <begin position="174"/>
        <end position="195"/>
    </location>
</feature>
<dbReference type="RefSeq" id="WP_115828669.1">
    <property type="nucleotide sequence ID" value="NZ_QNUL01000001.1"/>
</dbReference>
<name>A0A3D8YJ82_9BACT</name>
<reference evidence="3 4" key="1">
    <citation type="submission" date="2018-07" db="EMBL/GenBank/DDBJ databases">
        <title>Dyadobacter roseus sp. nov., isolated from rose rhizosphere soil.</title>
        <authorList>
            <person name="Chen L."/>
        </authorList>
    </citation>
    <scope>NUCLEOTIDE SEQUENCE [LARGE SCALE GENOMIC DNA]</scope>
    <source>
        <strain evidence="3 4">RS19</strain>
    </source>
</reference>
<accession>A0A3D8YJ82</accession>
<proteinExistence type="predicted"/>
<keyword evidence="1" id="KW-0472">Membrane</keyword>
<comment type="caution">
    <text evidence="3">The sequence shown here is derived from an EMBL/GenBank/DDBJ whole genome shotgun (WGS) entry which is preliminary data.</text>
</comment>
<keyword evidence="4" id="KW-1185">Reference proteome</keyword>
<dbReference type="GO" id="GO:0042834">
    <property type="term" value="F:peptidoglycan binding"/>
    <property type="evidence" value="ECO:0007669"/>
    <property type="project" value="InterPro"/>
</dbReference>